<dbReference type="SUPFAM" id="SSF47045">
    <property type="entry name" value="RAP domain-like"/>
    <property type="match status" value="3"/>
</dbReference>
<dbReference type="Gene3D" id="1.20.81.10">
    <property type="entry name" value="RAP domain"/>
    <property type="match status" value="3"/>
</dbReference>
<evidence type="ECO:0000313" key="5">
    <source>
        <dbReference type="WBParaSite" id="PSU_v2.g9458.t1"/>
    </source>
</evidence>
<evidence type="ECO:0000256" key="2">
    <source>
        <dbReference type="SAM" id="SignalP"/>
    </source>
</evidence>
<feature type="domain" description="Alpha-2-macroglobulin RAP C-terminal" evidence="3">
    <location>
        <begin position="128"/>
        <end position="329"/>
    </location>
</feature>
<reference evidence="5" key="1">
    <citation type="submission" date="2022-11" db="UniProtKB">
        <authorList>
            <consortium name="WormBaseParasite"/>
        </authorList>
    </citation>
    <scope>IDENTIFICATION</scope>
</reference>
<keyword evidence="4" id="KW-1185">Reference proteome</keyword>
<proteinExistence type="predicted"/>
<organism evidence="4 5">
    <name type="scientific">Panagrolaimus superbus</name>
    <dbReference type="NCBI Taxonomy" id="310955"/>
    <lineage>
        <taxon>Eukaryota</taxon>
        <taxon>Metazoa</taxon>
        <taxon>Ecdysozoa</taxon>
        <taxon>Nematoda</taxon>
        <taxon>Chromadorea</taxon>
        <taxon>Rhabditida</taxon>
        <taxon>Tylenchina</taxon>
        <taxon>Panagrolaimomorpha</taxon>
        <taxon>Panagrolaimoidea</taxon>
        <taxon>Panagrolaimidae</taxon>
        <taxon>Panagrolaimus</taxon>
    </lineage>
</organism>
<dbReference type="WBParaSite" id="PSU_v2.g9458.t1">
    <property type="protein sequence ID" value="PSU_v2.g9458.t1"/>
    <property type="gene ID" value="PSU_v2.g9458"/>
</dbReference>
<dbReference type="Proteomes" id="UP000887577">
    <property type="component" value="Unplaced"/>
</dbReference>
<evidence type="ECO:0000259" key="3">
    <source>
        <dbReference type="Pfam" id="PF06401"/>
    </source>
</evidence>
<keyword evidence="1" id="KW-0175">Coiled coil</keyword>
<feature type="signal peptide" evidence="2">
    <location>
        <begin position="1"/>
        <end position="18"/>
    </location>
</feature>
<feature type="coiled-coil region" evidence="1">
    <location>
        <begin position="194"/>
        <end position="221"/>
    </location>
</feature>
<dbReference type="GO" id="GO:0005783">
    <property type="term" value="C:endoplasmic reticulum"/>
    <property type="evidence" value="ECO:0007669"/>
    <property type="project" value="InterPro"/>
</dbReference>
<dbReference type="Pfam" id="PF06401">
    <property type="entry name" value="Alpha-2-MRAP_C"/>
    <property type="match status" value="1"/>
</dbReference>
<dbReference type="GO" id="GO:0050750">
    <property type="term" value="F:low-density lipoprotein particle receptor binding"/>
    <property type="evidence" value="ECO:0007669"/>
    <property type="project" value="InterPro"/>
</dbReference>
<dbReference type="InterPro" id="IPR038003">
    <property type="entry name" value="A2-macroglobuin_RAP"/>
</dbReference>
<name>A0A914ZCM9_9BILA</name>
<evidence type="ECO:0000256" key="1">
    <source>
        <dbReference type="SAM" id="Coils"/>
    </source>
</evidence>
<sequence length="329" mass="39297">MKLLILFLTCIIFDETLAKFRMEKINYIWSKVEKSKLDEEKLIKLKSDLHAFDSTYLSHKQDGEHLKKKSASLKDVDQKLEQVLEKYGLDDALKAFRIKYKYEKSKIYAEENVPNNNVKITEYKKDRIFADKRLEKLWNDAKNDDDLVLDELDDFYVRLQLLDSKITAYDELRADHKEHRSNHIEEDEEHDKTAIALKQQNRKIEQEIVDLQELLTGVRENPFHEPQARKLWSKLISSKRVSADQLSTLKSDIRQYEKHLIRVDHHKKVLQDAKKLSHSEYKDKADEFHNEQISELDQEQEKLERKAKKYETYIVDRVNDLVSREHEEL</sequence>
<keyword evidence="2" id="KW-0732">Signal</keyword>
<evidence type="ECO:0000313" key="4">
    <source>
        <dbReference type="Proteomes" id="UP000887577"/>
    </source>
</evidence>
<dbReference type="InterPro" id="IPR036744">
    <property type="entry name" value="RAP_sf"/>
</dbReference>
<dbReference type="PANTHER" id="PTHR16560">
    <property type="entry name" value="ALPHA-2-MACROGLOBULIN RECEPTOR-ASSOCIATED PROTEIN"/>
    <property type="match status" value="1"/>
</dbReference>
<protein>
    <submittedName>
        <fullName evidence="5">Alpha-2-macroglobulin RAP C-terminal domain-containing protein</fullName>
    </submittedName>
</protein>
<feature type="coiled-coil region" evidence="1">
    <location>
        <begin position="286"/>
        <end position="313"/>
    </location>
</feature>
<dbReference type="GO" id="GO:0048019">
    <property type="term" value="F:receptor antagonist activity"/>
    <property type="evidence" value="ECO:0007669"/>
    <property type="project" value="InterPro"/>
</dbReference>
<dbReference type="GO" id="GO:0048259">
    <property type="term" value="P:regulation of receptor-mediated endocytosis"/>
    <property type="evidence" value="ECO:0007669"/>
    <property type="project" value="TreeGrafter"/>
</dbReference>
<feature type="chain" id="PRO_5037655016" evidence="2">
    <location>
        <begin position="19"/>
        <end position="329"/>
    </location>
</feature>
<accession>A0A914ZCM9</accession>
<dbReference type="AlphaFoldDB" id="A0A914ZCM9"/>
<dbReference type="PANTHER" id="PTHR16560:SF2">
    <property type="entry name" value="ALPHA-2-MACROGLOBULIN RECEPTOR-ASSOCIATED PROTEIN"/>
    <property type="match status" value="1"/>
</dbReference>
<dbReference type="GO" id="GO:0008201">
    <property type="term" value="F:heparin binding"/>
    <property type="evidence" value="ECO:0007669"/>
    <property type="project" value="InterPro"/>
</dbReference>
<dbReference type="InterPro" id="IPR010483">
    <property type="entry name" value="Alpha_2_MRAP_C"/>
</dbReference>